<organism evidence="1 2">
    <name type="scientific">Mycena rosella</name>
    <name type="common">Pink bonnet</name>
    <name type="synonym">Agaricus rosellus</name>
    <dbReference type="NCBI Taxonomy" id="1033263"/>
    <lineage>
        <taxon>Eukaryota</taxon>
        <taxon>Fungi</taxon>
        <taxon>Dikarya</taxon>
        <taxon>Basidiomycota</taxon>
        <taxon>Agaricomycotina</taxon>
        <taxon>Agaricomycetes</taxon>
        <taxon>Agaricomycetidae</taxon>
        <taxon>Agaricales</taxon>
        <taxon>Marasmiineae</taxon>
        <taxon>Mycenaceae</taxon>
        <taxon>Mycena</taxon>
    </lineage>
</organism>
<accession>A0AAD7DJK4</accession>
<keyword evidence="2" id="KW-1185">Reference proteome</keyword>
<protein>
    <submittedName>
        <fullName evidence="1">Uncharacterized protein</fullName>
    </submittedName>
</protein>
<sequence length="162" mass="18416">MENIVMDASHMVPGGFHFSWPHASADGLYLLQTHARDDSAPHTIKLHTEAGPMDYYFIDSGLTMHFSSYRMCERMTGDVSRLRKCIPEISKTIPYDPFKVDGRLVGEMLHWQFLEDYNGLNFLISFLCKLRAQVPARRPDTRGALALFPGRSKEGDGGEFFL</sequence>
<dbReference type="EMBL" id="JARKIE010000047">
    <property type="protein sequence ID" value="KAJ7693177.1"/>
    <property type="molecule type" value="Genomic_DNA"/>
</dbReference>
<proteinExistence type="predicted"/>
<gene>
    <name evidence="1" type="ORF">B0H17DRAFT_1279859</name>
</gene>
<comment type="caution">
    <text evidence="1">The sequence shown here is derived from an EMBL/GenBank/DDBJ whole genome shotgun (WGS) entry which is preliminary data.</text>
</comment>
<name>A0AAD7DJK4_MYCRO</name>
<evidence type="ECO:0000313" key="1">
    <source>
        <dbReference type="EMBL" id="KAJ7693177.1"/>
    </source>
</evidence>
<reference evidence="1" key="1">
    <citation type="submission" date="2023-03" db="EMBL/GenBank/DDBJ databases">
        <title>Massive genome expansion in bonnet fungi (Mycena s.s.) driven by repeated elements and novel gene families across ecological guilds.</title>
        <authorList>
            <consortium name="Lawrence Berkeley National Laboratory"/>
            <person name="Harder C.B."/>
            <person name="Miyauchi S."/>
            <person name="Viragh M."/>
            <person name="Kuo A."/>
            <person name="Thoen E."/>
            <person name="Andreopoulos B."/>
            <person name="Lu D."/>
            <person name="Skrede I."/>
            <person name="Drula E."/>
            <person name="Henrissat B."/>
            <person name="Morin E."/>
            <person name="Kohler A."/>
            <person name="Barry K."/>
            <person name="LaButti K."/>
            <person name="Morin E."/>
            <person name="Salamov A."/>
            <person name="Lipzen A."/>
            <person name="Mereny Z."/>
            <person name="Hegedus B."/>
            <person name="Baldrian P."/>
            <person name="Stursova M."/>
            <person name="Weitz H."/>
            <person name="Taylor A."/>
            <person name="Grigoriev I.V."/>
            <person name="Nagy L.G."/>
            <person name="Martin F."/>
            <person name="Kauserud H."/>
        </authorList>
    </citation>
    <scope>NUCLEOTIDE SEQUENCE</scope>
    <source>
        <strain evidence="1">CBHHK067</strain>
    </source>
</reference>
<dbReference type="Proteomes" id="UP001221757">
    <property type="component" value="Unassembled WGS sequence"/>
</dbReference>
<dbReference type="AlphaFoldDB" id="A0AAD7DJK4"/>
<evidence type="ECO:0000313" key="2">
    <source>
        <dbReference type="Proteomes" id="UP001221757"/>
    </source>
</evidence>